<proteinExistence type="predicted"/>
<accession>A0A2U1ASW3</accession>
<dbReference type="EMBL" id="QEKI01000011">
    <property type="protein sequence ID" value="PVY39516.1"/>
    <property type="molecule type" value="Genomic_DNA"/>
</dbReference>
<evidence type="ECO:0000313" key="1">
    <source>
        <dbReference type="EMBL" id="PVY39516.1"/>
    </source>
</evidence>
<evidence type="ECO:0000313" key="2">
    <source>
        <dbReference type="Proteomes" id="UP000245466"/>
    </source>
</evidence>
<gene>
    <name evidence="1" type="ORF">C8E01_111123</name>
</gene>
<reference evidence="1 2" key="1">
    <citation type="submission" date="2018-04" db="EMBL/GenBank/DDBJ databases">
        <title>Genomic Encyclopedia of Type Strains, Phase IV (KMG-IV): sequencing the most valuable type-strain genomes for metagenomic binning, comparative biology and taxonomic classification.</title>
        <authorList>
            <person name="Goeker M."/>
        </authorList>
    </citation>
    <scope>NUCLEOTIDE SEQUENCE [LARGE SCALE GENOMIC DNA]</scope>
    <source>
        <strain evidence="1 2">DSM 100231</strain>
    </source>
</reference>
<dbReference type="AlphaFoldDB" id="A0A2U1ASW3"/>
<comment type="caution">
    <text evidence="1">The sequence shown here is derived from an EMBL/GenBank/DDBJ whole genome shotgun (WGS) entry which is preliminary data.</text>
</comment>
<name>A0A2U1ASW3_9BACT</name>
<organism evidence="1 2">
    <name type="scientific">Pontibacter virosus</name>
    <dbReference type="NCBI Taxonomy" id="1765052"/>
    <lineage>
        <taxon>Bacteria</taxon>
        <taxon>Pseudomonadati</taxon>
        <taxon>Bacteroidota</taxon>
        <taxon>Cytophagia</taxon>
        <taxon>Cytophagales</taxon>
        <taxon>Hymenobacteraceae</taxon>
        <taxon>Pontibacter</taxon>
    </lineage>
</organism>
<sequence length="41" mass="4633">MIEVIDLVKSSVLKLVAFAFRCARSTTIDLIENFTFKLTVV</sequence>
<dbReference type="Proteomes" id="UP000245466">
    <property type="component" value="Unassembled WGS sequence"/>
</dbReference>
<keyword evidence="2" id="KW-1185">Reference proteome</keyword>
<protein>
    <submittedName>
        <fullName evidence="1">Uncharacterized protein</fullName>
    </submittedName>
</protein>